<name>A0ACC1BME4_9ROSI</name>
<dbReference type="EMBL" id="CM047900">
    <property type="protein sequence ID" value="KAJ0100121.1"/>
    <property type="molecule type" value="Genomic_DNA"/>
</dbReference>
<comment type="caution">
    <text evidence="1">The sequence shown here is derived from an EMBL/GenBank/DDBJ whole genome shotgun (WGS) entry which is preliminary data.</text>
</comment>
<reference evidence="2" key="1">
    <citation type="journal article" date="2023" name="G3 (Bethesda)">
        <title>Genome assembly and association tests identify interacting loci associated with vigor, precocity, and sex in interspecific pistachio rootstocks.</title>
        <authorList>
            <person name="Palmer W."/>
            <person name="Jacygrad E."/>
            <person name="Sagayaradj S."/>
            <person name="Cavanaugh K."/>
            <person name="Han R."/>
            <person name="Bertier L."/>
            <person name="Beede B."/>
            <person name="Kafkas S."/>
            <person name="Golino D."/>
            <person name="Preece J."/>
            <person name="Michelmore R."/>
        </authorList>
    </citation>
    <scope>NUCLEOTIDE SEQUENCE [LARGE SCALE GENOMIC DNA]</scope>
</reference>
<protein>
    <submittedName>
        <fullName evidence="1">Uncharacterized protein</fullName>
    </submittedName>
</protein>
<sequence length="485" mass="54760">MNFKSPKKPIKPQDKNPDKRLKLRRFHASLERSHQRKKKLHSNATTCSSSSLSHLSIKQEKAKKESRHCFAVKSSLDRRAVEKASSGRKWNRVYQVSLSLVFVLWGLVLLLSLWISRGDGYRDGSAGLAGGISTWHEPKIEHNKHSGILDKHPSQEIGSNHSKEGSCPSVATTIKPRYQFHAAEGDTNSVSAVMQPEADIAFSSKSKSGTGHYGGVKRRLELGGTEYNYASASKGAKVLAYNEEAKGAANILSTDKDKYLRNPCSAEEKFVVIELSEETDFLLKSRNGYLKLNLLSHYGSEFYCTLSVIESDDLYRNLYKELEYDSSGENLDVKHEIKKNTVPDPVEEIRHQVGSLPADTVLKILMQKAKHIDDLSSWKYLVSMQSETLLRDNVVLRLKVEQVMENQVSLRKKGIIVFVICIIFGFFALLRLFVDMLLSVFLASSVQTTEKSWEILSDELILALLTCKQQYYPFNSIIIIMMAYQ</sequence>
<organism evidence="1 2">
    <name type="scientific">Pistacia atlantica</name>
    <dbReference type="NCBI Taxonomy" id="434234"/>
    <lineage>
        <taxon>Eukaryota</taxon>
        <taxon>Viridiplantae</taxon>
        <taxon>Streptophyta</taxon>
        <taxon>Embryophyta</taxon>
        <taxon>Tracheophyta</taxon>
        <taxon>Spermatophyta</taxon>
        <taxon>Magnoliopsida</taxon>
        <taxon>eudicotyledons</taxon>
        <taxon>Gunneridae</taxon>
        <taxon>Pentapetalae</taxon>
        <taxon>rosids</taxon>
        <taxon>malvids</taxon>
        <taxon>Sapindales</taxon>
        <taxon>Anacardiaceae</taxon>
        <taxon>Pistacia</taxon>
    </lineage>
</organism>
<proteinExistence type="predicted"/>
<gene>
    <name evidence="1" type="ORF">Patl1_21040</name>
</gene>
<dbReference type="Proteomes" id="UP001164250">
    <property type="component" value="Chromosome 4"/>
</dbReference>
<evidence type="ECO:0000313" key="2">
    <source>
        <dbReference type="Proteomes" id="UP001164250"/>
    </source>
</evidence>
<keyword evidence="2" id="KW-1185">Reference proteome</keyword>
<evidence type="ECO:0000313" key="1">
    <source>
        <dbReference type="EMBL" id="KAJ0100121.1"/>
    </source>
</evidence>
<accession>A0ACC1BME4</accession>